<organism evidence="1 2">
    <name type="scientific">Erwinia phage Pavtok</name>
    <dbReference type="NCBI Taxonomy" id="2267655"/>
    <lineage>
        <taxon>Viruses</taxon>
        <taxon>Duplodnaviria</taxon>
        <taxon>Heunggongvirae</taxon>
        <taxon>Uroviricota</taxon>
        <taxon>Caudoviricetes</taxon>
        <taxon>Pavtokvirus</taxon>
        <taxon>Pavtokvirus pavtok</taxon>
    </lineage>
</organism>
<gene>
    <name evidence="1" type="ORF">PAVTOK_59</name>
</gene>
<evidence type="ECO:0000313" key="2">
    <source>
        <dbReference type="Proteomes" id="UP000260529"/>
    </source>
</evidence>
<reference evidence="2" key="1">
    <citation type="submission" date="2018-06" db="EMBL/GenBank/DDBJ databases">
        <authorList>
            <person name="Sharma R."/>
            <person name="Hughes J."/>
            <person name="Breakwell D.P."/>
            <person name="Hope S."/>
            <person name="Grose J.H."/>
        </authorList>
    </citation>
    <scope>NUCLEOTIDE SEQUENCE [LARGE SCALE GENOMIC DNA]</scope>
</reference>
<dbReference type="EMBL" id="MH426726">
    <property type="protein sequence ID" value="AXF51487.1"/>
    <property type="molecule type" value="Genomic_DNA"/>
</dbReference>
<proteinExistence type="predicted"/>
<sequence>MSLTVREMYLRLAQLVNEGHGENILAVDTHQPMLVGRATHTGVTNVVAGKDWNHGACLLWTTDLLVPHATVRPEADPTGPALVERDEDGFWTHPAHPEGLDGAELNEWFAMNGLTYTTNYLLPPEGAEDTNDYAQWELRQPAGNGWYLWDIRLNQSDEPIAVWAHNL</sequence>
<name>A0A345BM16_9CAUD</name>
<protein>
    <submittedName>
        <fullName evidence="1">Uncharacterized protein</fullName>
    </submittedName>
</protein>
<evidence type="ECO:0000313" key="1">
    <source>
        <dbReference type="EMBL" id="AXF51487.1"/>
    </source>
</evidence>
<accession>A0A345BM16</accession>
<dbReference type="Proteomes" id="UP000260529">
    <property type="component" value="Segment"/>
</dbReference>
<keyword evidence="2" id="KW-1185">Reference proteome</keyword>